<dbReference type="SUPFAM" id="SSF56112">
    <property type="entry name" value="Protein kinase-like (PK-like)"/>
    <property type="match status" value="1"/>
</dbReference>
<feature type="domain" description="Protein kinase" evidence="9">
    <location>
        <begin position="88"/>
        <end position="404"/>
    </location>
</feature>
<dbReference type="Gene3D" id="3.30.200.20">
    <property type="entry name" value="Phosphorylase Kinase, domain 1"/>
    <property type="match status" value="1"/>
</dbReference>
<dbReference type="Proteomes" id="UP000625711">
    <property type="component" value="Unassembled WGS sequence"/>
</dbReference>
<comment type="catalytic activity">
    <reaction evidence="7">
        <text>L-threonyl-[protein] + ATP = O-phospho-L-threonyl-[protein] + ADP + H(+)</text>
        <dbReference type="Rhea" id="RHEA:46608"/>
        <dbReference type="Rhea" id="RHEA-COMP:11060"/>
        <dbReference type="Rhea" id="RHEA-COMP:11605"/>
        <dbReference type="ChEBI" id="CHEBI:15378"/>
        <dbReference type="ChEBI" id="CHEBI:30013"/>
        <dbReference type="ChEBI" id="CHEBI:30616"/>
        <dbReference type="ChEBI" id="CHEBI:61977"/>
        <dbReference type="ChEBI" id="CHEBI:456216"/>
        <dbReference type="EC" id="2.7.11.1"/>
    </reaction>
</comment>
<dbReference type="InterPro" id="IPR011009">
    <property type="entry name" value="Kinase-like_dom_sf"/>
</dbReference>
<dbReference type="GO" id="GO:0005737">
    <property type="term" value="C:cytoplasm"/>
    <property type="evidence" value="ECO:0007669"/>
    <property type="project" value="TreeGrafter"/>
</dbReference>
<reference evidence="10" key="1">
    <citation type="submission" date="2020-08" db="EMBL/GenBank/DDBJ databases">
        <title>Genome sequencing and assembly of the red palm weevil Rhynchophorus ferrugineus.</title>
        <authorList>
            <person name="Dias G.B."/>
            <person name="Bergman C.M."/>
            <person name="Manee M."/>
        </authorList>
    </citation>
    <scope>NUCLEOTIDE SEQUENCE</scope>
    <source>
        <strain evidence="10">AA-2017</strain>
        <tissue evidence="10">Whole larva</tissue>
    </source>
</reference>
<gene>
    <name evidence="10" type="ORF">GWI33_016556</name>
</gene>
<dbReference type="PANTHER" id="PTHR24419">
    <property type="entry name" value="INTERLEUKIN-1 RECEPTOR-ASSOCIATED KINASE"/>
    <property type="match status" value="1"/>
</dbReference>
<dbReference type="EMBL" id="JAACXV010014091">
    <property type="protein sequence ID" value="KAF7270490.1"/>
    <property type="molecule type" value="Genomic_DNA"/>
</dbReference>
<dbReference type="Pfam" id="PF12330">
    <property type="entry name" value="Haspin_kinase"/>
    <property type="match status" value="1"/>
</dbReference>
<keyword evidence="6" id="KW-0067">ATP-binding</keyword>
<dbReference type="GO" id="GO:0005634">
    <property type="term" value="C:nucleus"/>
    <property type="evidence" value="ECO:0007669"/>
    <property type="project" value="TreeGrafter"/>
</dbReference>
<keyword evidence="2" id="KW-0723">Serine/threonine-protein kinase</keyword>
<dbReference type="InterPro" id="IPR000719">
    <property type="entry name" value="Prot_kinase_dom"/>
</dbReference>
<protein>
    <recommendedName>
        <fullName evidence="1">non-specific serine/threonine protein kinase</fullName>
        <ecNumber evidence="1">2.7.11.1</ecNumber>
    </recommendedName>
</protein>
<dbReference type="OrthoDB" id="21018at2759"/>
<dbReference type="GO" id="GO:0005524">
    <property type="term" value="F:ATP binding"/>
    <property type="evidence" value="ECO:0007669"/>
    <property type="project" value="UniProtKB-KW"/>
</dbReference>
<keyword evidence="4" id="KW-0547">Nucleotide-binding</keyword>
<evidence type="ECO:0000256" key="6">
    <source>
        <dbReference type="ARBA" id="ARBA00022840"/>
    </source>
</evidence>
<accession>A0A834I3C8</accession>
<evidence type="ECO:0000256" key="8">
    <source>
        <dbReference type="ARBA" id="ARBA00048679"/>
    </source>
</evidence>
<dbReference type="AlphaFoldDB" id="A0A834I3C8"/>
<evidence type="ECO:0000256" key="7">
    <source>
        <dbReference type="ARBA" id="ARBA00047899"/>
    </source>
</evidence>
<dbReference type="GO" id="GO:0072354">
    <property type="term" value="F:histone H3T3 kinase activity"/>
    <property type="evidence" value="ECO:0007669"/>
    <property type="project" value="TreeGrafter"/>
</dbReference>
<dbReference type="SMART" id="SM01331">
    <property type="entry name" value="DUF3635"/>
    <property type="match status" value="1"/>
</dbReference>
<dbReference type="PANTHER" id="PTHR24419:SF18">
    <property type="entry name" value="SERINE_THREONINE-PROTEIN KINASE HASPIN"/>
    <property type="match status" value="1"/>
</dbReference>
<keyword evidence="3" id="KW-0808">Transferase</keyword>
<dbReference type="EC" id="2.7.11.1" evidence="1"/>
<dbReference type="InterPro" id="IPR024604">
    <property type="entry name" value="GSG2_C"/>
</dbReference>
<evidence type="ECO:0000256" key="2">
    <source>
        <dbReference type="ARBA" id="ARBA00022527"/>
    </source>
</evidence>
<keyword evidence="11" id="KW-1185">Reference proteome</keyword>
<sequence>MPLFKKNEASINICMPSAEILPGYVDTSVLRKHFPRQFEDCCRSLSLNKNEPDLSNELQLDLKVQNLLRKWQEAKSTPFQICYTKGILQNCHKIGEGLYGEVFLHKNGSGGTSVAKIIPFEGSQIVNGEKQKKFEDILSEAIIATQLSNLRYNKNNNTDLFIEVQNLRYVHGCYPEELMELWKLYEETRGSENDFPGIFTDEQQYIILETSYGGCDLESFLFDDASQAISMFIQVSCAIAVAEAELLFEHRDLHWGNILLTRVPKQEEIIFILNGQEIRVKSCGVKATIIDFTFSRITVNQLNICNDLGKDRDIFNGSGDYQFEIYRLMQKKNGNEWFHFDPYSNILWLSYVLDKTLSSVRYTNSCTKLHKKSMAKLRELNLDILAYDSTREFVLYLFDNNKIL</sequence>
<comment type="caution">
    <text evidence="10">The sequence shown here is derived from an EMBL/GenBank/DDBJ whole genome shotgun (WGS) entry which is preliminary data.</text>
</comment>
<name>A0A834I3C8_RHYFE</name>
<dbReference type="PROSITE" id="PS50011">
    <property type="entry name" value="PROTEIN_KINASE_DOM"/>
    <property type="match status" value="1"/>
</dbReference>
<dbReference type="GO" id="GO:0000278">
    <property type="term" value="P:mitotic cell cycle"/>
    <property type="evidence" value="ECO:0007669"/>
    <property type="project" value="TreeGrafter"/>
</dbReference>
<evidence type="ECO:0000256" key="4">
    <source>
        <dbReference type="ARBA" id="ARBA00022741"/>
    </source>
</evidence>
<evidence type="ECO:0000256" key="3">
    <source>
        <dbReference type="ARBA" id="ARBA00022679"/>
    </source>
</evidence>
<evidence type="ECO:0000256" key="5">
    <source>
        <dbReference type="ARBA" id="ARBA00022777"/>
    </source>
</evidence>
<evidence type="ECO:0000259" key="9">
    <source>
        <dbReference type="PROSITE" id="PS50011"/>
    </source>
</evidence>
<evidence type="ECO:0000313" key="11">
    <source>
        <dbReference type="Proteomes" id="UP000625711"/>
    </source>
</evidence>
<evidence type="ECO:0000313" key="10">
    <source>
        <dbReference type="EMBL" id="KAF7270490.1"/>
    </source>
</evidence>
<comment type="catalytic activity">
    <reaction evidence="8">
        <text>L-seryl-[protein] + ATP = O-phospho-L-seryl-[protein] + ADP + H(+)</text>
        <dbReference type="Rhea" id="RHEA:17989"/>
        <dbReference type="Rhea" id="RHEA-COMP:9863"/>
        <dbReference type="Rhea" id="RHEA-COMP:11604"/>
        <dbReference type="ChEBI" id="CHEBI:15378"/>
        <dbReference type="ChEBI" id="CHEBI:29999"/>
        <dbReference type="ChEBI" id="CHEBI:30616"/>
        <dbReference type="ChEBI" id="CHEBI:83421"/>
        <dbReference type="ChEBI" id="CHEBI:456216"/>
        <dbReference type="EC" id="2.7.11.1"/>
    </reaction>
</comment>
<dbReference type="Gene3D" id="1.10.510.10">
    <property type="entry name" value="Transferase(Phosphotransferase) domain 1"/>
    <property type="match status" value="1"/>
</dbReference>
<keyword evidence="5" id="KW-0418">Kinase</keyword>
<proteinExistence type="predicted"/>
<evidence type="ECO:0000256" key="1">
    <source>
        <dbReference type="ARBA" id="ARBA00012513"/>
    </source>
</evidence>
<organism evidence="10 11">
    <name type="scientific">Rhynchophorus ferrugineus</name>
    <name type="common">Red palm weevil</name>
    <name type="synonym">Curculio ferrugineus</name>
    <dbReference type="NCBI Taxonomy" id="354439"/>
    <lineage>
        <taxon>Eukaryota</taxon>
        <taxon>Metazoa</taxon>
        <taxon>Ecdysozoa</taxon>
        <taxon>Arthropoda</taxon>
        <taxon>Hexapoda</taxon>
        <taxon>Insecta</taxon>
        <taxon>Pterygota</taxon>
        <taxon>Neoptera</taxon>
        <taxon>Endopterygota</taxon>
        <taxon>Coleoptera</taxon>
        <taxon>Polyphaga</taxon>
        <taxon>Cucujiformia</taxon>
        <taxon>Curculionidae</taxon>
        <taxon>Dryophthorinae</taxon>
        <taxon>Rhynchophorus</taxon>
    </lineage>
</organism>
<dbReference type="GO" id="GO:0035556">
    <property type="term" value="P:intracellular signal transduction"/>
    <property type="evidence" value="ECO:0007669"/>
    <property type="project" value="TreeGrafter"/>
</dbReference>